<evidence type="ECO:0000313" key="2">
    <source>
        <dbReference type="Proteomes" id="UP001303046"/>
    </source>
</evidence>
<sequence>MVPPRSQPLAQPHRFERCSSRNCTVLRILLITSALDLMLQSPYFMQEPKELLLLSFERCTCWELRKKYYRDFLVLTGAVSSSRFCKHPWSPVRGRITNRCREHCSEEWKDVDEAMRLRVRLQFRIALGIRTCMWVVNDLRKQAEISCLLVVSLY</sequence>
<dbReference type="Proteomes" id="UP001303046">
    <property type="component" value="Unassembled WGS sequence"/>
</dbReference>
<reference evidence="1 2" key="1">
    <citation type="submission" date="2023-08" db="EMBL/GenBank/DDBJ databases">
        <title>A Necator americanus chromosomal reference genome.</title>
        <authorList>
            <person name="Ilik V."/>
            <person name="Petrzelkova K.J."/>
            <person name="Pardy F."/>
            <person name="Fuh T."/>
            <person name="Niatou-Singa F.S."/>
            <person name="Gouil Q."/>
            <person name="Baker L."/>
            <person name="Ritchie M.E."/>
            <person name="Jex A.R."/>
            <person name="Gazzola D."/>
            <person name="Li H."/>
            <person name="Toshio Fujiwara R."/>
            <person name="Zhan B."/>
            <person name="Aroian R.V."/>
            <person name="Pafco B."/>
            <person name="Schwarz E.M."/>
        </authorList>
    </citation>
    <scope>NUCLEOTIDE SEQUENCE [LARGE SCALE GENOMIC DNA]</scope>
    <source>
        <strain evidence="1 2">Aroian</strain>
        <tissue evidence="1">Whole animal</tissue>
    </source>
</reference>
<organism evidence="1 2">
    <name type="scientific">Necator americanus</name>
    <name type="common">Human hookworm</name>
    <dbReference type="NCBI Taxonomy" id="51031"/>
    <lineage>
        <taxon>Eukaryota</taxon>
        <taxon>Metazoa</taxon>
        <taxon>Ecdysozoa</taxon>
        <taxon>Nematoda</taxon>
        <taxon>Chromadorea</taxon>
        <taxon>Rhabditida</taxon>
        <taxon>Rhabditina</taxon>
        <taxon>Rhabditomorpha</taxon>
        <taxon>Strongyloidea</taxon>
        <taxon>Ancylostomatidae</taxon>
        <taxon>Bunostominae</taxon>
        <taxon>Necator</taxon>
    </lineage>
</organism>
<evidence type="ECO:0000313" key="1">
    <source>
        <dbReference type="EMBL" id="KAK6753903.1"/>
    </source>
</evidence>
<name>A0ABR1DUG5_NECAM</name>
<dbReference type="EMBL" id="JAVFWL010000005">
    <property type="protein sequence ID" value="KAK6753903.1"/>
    <property type="molecule type" value="Genomic_DNA"/>
</dbReference>
<protein>
    <submittedName>
        <fullName evidence="1">Uncharacterized protein</fullName>
    </submittedName>
</protein>
<accession>A0ABR1DUG5</accession>
<proteinExistence type="predicted"/>
<gene>
    <name evidence="1" type="primary">Necator_chrV.g17887</name>
    <name evidence="1" type="ORF">RB195_013097</name>
</gene>
<comment type="caution">
    <text evidence="1">The sequence shown here is derived from an EMBL/GenBank/DDBJ whole genome shotgun (WGS) entry which is preliminary data.</text>
</comment>
<keyword evidence="2" id="KW-1185">Reference proteome</keyword>